<name>A0ABX1IZK7_9PSEU</name>
<dbReference type="SUPFAM" id="SSF50952">
    <property type="entry name" value="Soluble quinoprotein glucose dehydrogenase"/>
    <property type="match status" value="1"/>
</dbReference>
<keyword evidence="1" id="KW-1133">Transmembrane helix</keyword>
<accession>A0ABX1IZK7</accession>
<evidence type="ECO:0008006" key="4">
    <source>
        <dbReference type="Google" id="ProtNLM"/>
    </source>
</evidence>
<evidence type="ECO:0000313" key="2">
    <source>
        <dbReference type="EMBL" id="NKQ52953.1"/>
    </source>
</evidence>
<dbReference type="InterPro" id="IPR011041">
    <property type="entry name" value="Quinoprot_gluc/sorb_DH_b-prop"/>
</dbReference>
<reference evidence="2 3" key="1">
    <citation type="submission" date="2020-04" db="EMBL/GenBank/DDBJ databases">
        <title>Novel species.</title>
        <authorList>
            <person name="Teo W.F.A."/>
            <person name="Lipun K."/>
            <person name="Srisuk N."/>
            <person name="Duangmal K."/>
        </authorList>
    </citation>
    <scope>NUCLEOTIDE SEQUENCE [LARGE SCALE GENOMIC DNA]</scope>
    <source>
        <strain evidence="2 3">K13G38</strain>
    </source>
</reference>
<proteinExistence type="predicted"/>
<keyword evidence="1" id="KW-0812">Transmembrane</keyword>
<comment type="caution">
    <text evidence="2">The sequence shown here is derived from an EMBL/GenBank/DDBJ whole genome shotgun (WGS) entry which is preliminary data.</text>
</comment>
<evidence type="ECO:0000313" key="3">
    <source>
        <dbReference type="Proteomes" id="UP000715441"/>
    </source>
</evidence>
<sequence>MLGLALCAPPATAAETPATVCTVTDKRITELSGLVSDGRNWYAINDGGTSVQVFVLGRDCVVQRVITNSTDPYDVEDLARSQDGTLWLSDTGDNDKKRDTVALLAVTPQGKTTLYRLTYPDGAHDAEALLLDRKGTPYLVTKNPFGDSGVYRPSGELRSPGPTPLERVGSLRFKTTDTPGGPVGGFGSVLVTGGATSADGTVIALRTYTDAYLYPAPDGDVAAALGRDPVRIPLADEQQGEAIAFEQDGTLLSGGEGTGRPIRAVKGATALVTPATTDAAPGAGGQATGSETDSGGMEALPGLLFALCVAGGAAFAWTKLRARRRG</sequence>
<feature type="transmembrane region" description="Helical" evidence="1">
    <location>
        <begin position="299"/>
        <end position="318"/>
    </location>
</feature>
<organism evidence="2 3">
    <name type="scientific">Amycolatopsis acididurans</name>
    <dbReference type="NCBI Taxonomy" id="2724524"/>
    <lineage>
        <taxon>Bacteria</taxon>
        <taxon>Bacillati</taxon>
        <taxon>Actinomycetota</taxon>
        <taxon>Actinomycetes</taxon>
        <taxon>Pseudonocardiales</taxon>
        <taxon>Pseudonocardiaceae</taxon>
        <taxon>Amycolatopsis</taxon>
    </lineage>
</organism>
<protein>
    <recommendedName>
        <fullName evidence="4">Esterase-like activity of phytase family protein</fullName>
    </recommendedName>
</protein>
<gene>
    <name evidence="2" type="ORF">HFP15_08680</name>
</gene>
<keyword evidence="1" id="KW-0472">Membrane</keyword>
<dbReference type="EMBL" id="JAAXLS010000004">
    <property type="protein sequence ID" value="NKQ52953.1"/>
    <property type="molecule type" value="Genomic_DNA"/>
</dbReference>
<dbReference type="Proteomes" id="UP000715441">
    <property type="component" value="Unassembled WGS sequence"/>
</dbReference>
<evidence type="ECO:0000256" key="1">
    <source>
        <dbReference type="SAM" id="Phobius"/>
    </source>
</evidence>
<keyword evidence="3" id="KW-1185">Reference proteome</keyword>